<evidence type="ECO:0000256" key="3">
    <source>
        <dbReference type="ARBA" id="ARBA00022801"/>
    </source>
</evidence>
<keyword evidence="1" id="KW-0540">Nuclease</keyword>
<evidence type="ECO:0000259" key="5">
    <source>
        <dbReference type="Pfam" id="PF13470"/>
    </source>
</evidence>
<evidence type="ECO:0000256" key="4">
    <source>
        <dbReference type="ARBA" id="ARBA00022842"/>
    </source>
</evidence>
<dbReference type="InterPro" id="IPR029060">
    <property type="entry name" value="PIN-like_dom_sf"/>
</dbReference>
<feature type="domain" description="PIN" evidence="5">
    <location>
        <begin position="4"/>
        <end position="108"/>
    </location>
</feature>
<feature type="domain" description="VapC50 C-terminal" evidence="6">
    <location>
        <begin position="126"/>
        <end position="167"/>
    </location>
</feature>
<keyword evidence="4" id="KW-0460">Magnesium</keyword>
<protein>
    <submittedName>
        <fullName evidence="7">PIN domain-containing protein</fullName>
    </submittedName>
</protein>
<evidence type="ECO:0000313" key="8">
    <source>
        <dbReference type="Proteomes" id="UP000644727"/>
    </source>
</evidence>
<gene>
    <name evidence="7" type="ORF">IOE58_08845</name>
</gene>
<evidence type="ECO:0000256" key="2">
    <source>
        <dbReference type="ARBA" id="ARBA00022723"/>
    </source>
</evidence>
<dbReference type="InterPro" id="IPR058652">
    <property type="entry name" value="VapC50_C"/>
</dbReference>
<reference evidence="7 8" key="1">
    <citation type="submission" date="2020-10" db="EMBL/GenBank/DDBJ databases">
        <title>Draft genome and description of Brachybacterium epidermidis sp nov.</title>
        <authorList>
            <person name="Boxberger M."/>
            <person name="La Scola B."/>
        </authorList>
    </citation>
    <scope>NUCLEOTIDE SEQUENCE [LARGE SCALE GENOMIC DNA]</scope>
    <source>
        <strain evidence="7 8">Marseille-Q2903</strain>
    </source>
</reference>
<dbReference type="InterPro" id="IPR002716">
    <property type="entry name" value="PIN_dom"/>
</dbReference>
<dbReference type="SUPFAM" id="SSF88723">
    <property type="entry name" value="PIN domain-like"/>
    <property type="match status" value="1"/>
</dbReference>
<dbReference type="Pfam" id="PF13470">
    <property type="entry name" value="PIN_3"/>
    <property type="match status" value="1"/>
</dbReference>
<keyword evidence="3" id="KW-0378">Hydrolase</keyword>
<keyword evidence="8" id="KW-1185">Reference proteome</keyword>
<comment type="caution">
    <text evidence="7">The sequence shown here is derived from an EMBL/GenBank/DDBJ whole genome shotgun (WGS) entry which is preliminary data.</text>
</comment>
<accession>A0ABR9W1H6</accession>
<evidence type="ECO:0000259" key="6">
    <source>
        <dbReference type="Pfam" id="PF26343"/>
    </source>
</evidence>
<proteinExistence type="predicted"/>
<name>A0ABR9W1H6_9MICO</name>
<dbReference type="EMBL" id="JADEYR010000008">
    <property type="protein sequence ID" value="MBE9404286.1"/>
    <property type="molecule type" value="Genomic_DNA"/>
</dbReference>
<evidence type="ECO:0000256" key="1">
    <source>
        <dbReference type="ARBA" id="ARBA00022722"/>
    </source>
</evidence>
<dbReference type="Proteomes" id="UP000644727">
    <property type="component" value="Unassembled WGS sequence"/>
</dbReference>
<keyword evidence="2" id="KW-0479">Metal-binding</keyword>
<dbReference type="RefSeq" id="WP_193866032.1">
    <property type="nucleotide sequence ID" value="NZ_JADEYR010000008.1"/>
</dbReference>
<evidence type="ECO:0000313" key="7">
    <source>
        <dbReference type="EMBL" id="MBE9404286.1"/>
    </source>
</evidence>
<dbReference type="Pfam" id="PF26343">
    <property type="entry name" value="VapC50_C"/>
    <property type="match status" value="1"/>
</dbReference>
<organism evidence="7 8">
    <name type="scientific">Brachybacterium epidermidis</name>
    <dbReference type="NCBI Taxonomy" id="2781983"/>
    <lineage>
        <taxon>Bacteria</taxon>
        <taxon>Bacillati</taxon>
        <taxon>Actinomycetota</taxon>
        <taxon>Actinomycetes</taxon>
        <taxon>Micrococcales</taxon>
        <taxon>Dermabacteraceae</taxon>
        <taxon>Brachybacterium</taxon>
    </lineage>
</organism>
<sequence length="187" mass="20242">MFTVVLDACTLVPITLCDTLLRIAETGSFGVRWSATILGEVERTMVGKLGVSAEAAARRVQAMDRAFRFAEVRDHERFEHLLTNAPKDRHVLACAITAQVHTIVTFNLKDFSPSSLEPWGVEAVHPDQFLLDQLDLAPGHVTHAVHTMVESSSRPPRTVDSVLGALASMFHGAGERGGSASLPVLSC</sequence>